<accession>A0A4C1XGK5</accession>
<evidence type="ECO:0000313" key="2">
    <source>
        <dbReference type="EMBL" id="GBP62548.1"/>
    </source>
</evidence>
<sequence>MKNDNNFLFERLDTLIASLCDTGSPITGPDPPGQPSKRSRSLSRLHDKSARSKRGRRCGNIYKHAAAEIRFRDFSRVLEHVRKHVVPFESRNSRVRRRGAT</sequence>
<gene>
    <name evidence="2" type="ORF">EVAR_21920_1</name>
</gene>
<feature type="region of interest" description="Disordered" evidence="1">
    <location>
        <begin position="21"/>
        <end position="58"/>
    </location>
</feature>
<evidence type="ECO:0000313" key="3">
    <source>
        <dbReference type="Proteomes" id="UP000299102"/>
    </source>
</evidence>
<keyword evidence="3" id="KW-1185">Reference proteome</keyword>
<proteinExistence type="predicted"/>
<comment type="caution">
    <text evidence="2">The sequence shown here is derived from an EMBL/GenBank/DDBJ whole genome shotgun (WGS) entry which is preliminary data.</text>
</comment>
<dbReference type="EMBL" id="BGZK01000843">
    <property type="protein sequence ID" value="GBP62548.1"/>
    <property type="molecule type" value="Genomic_DNA"/>
</dbReference>
<evidence type="ECO:0000256" key="1">
    <source>
        <dbReference type="SAM" id="MobiDB-lite"/>
    </source>
</evidence>
<dbReference type="AlphaFoldDB" id="A0A4C1XGK5"/>
<name>A0A4C1XGK5_EUMVA</name>
<protein>
    <submittedName>
        <fullName evidence="2">Uncharacterized protein</fullName>
    </submittedName>
</protein>
<organism evidence="2 3">
    <name type="scientific">Eumeta variegata</name>
    <name type="common">Bagworm moth</name>
    <name type="synonym">Eumeta japonica</name>
    <dbReference type="NCBI Taxonomy" id="151549"/>
    <lineage>
        <taxon>Eukaryota</taxon>
        <taxon>Metazoa</taxon>
        <taxon>Ecdysozoa</taxon>
        <taxon>Arthropoda</taxon>
        <taxon>Hexapoda</taxon>
        <taxon>Insecta</taxon>
        <taxon>Pterygota</taxon>
        <taxon>Neoptera</taxon>
        <taxon>Endopterygota</taxon>
        <taxon>Lepidoptera</taxon>
        <taxon>Glossata</taxon>
        <taxon>Ditrysia</taxon>
        <taxon>Tineoidea</taxon>
        <taxon>Psychidae</taxon>
        <taxon>Oiketicinae</taxon>
        <taxon>Eumeta</taxon>
    </lineage>
</organism>
<dbReference type="Proteomes" id="UP000299102">
    <property type="component" value="Unassembled WGS sequence"/>
</dbReference>
<reference evidence="2 3" key="1">
    <citation type="journal article" date="2019" name="Commun. Biol.">
        <title>The bagworm genome reveals a unique fibroin gene that provides high tensile strength.</title>
        <authorList>
            <person name="Kono N."/>
            <person name="Nakamura H."/>
            <person name="Ohtoshi R."/>
            <person name="Tomita M."/>
            <person name="Numata K."/>
            <person name="Arakawa K."/>
        </authorList>
    </citation>
    <scope>NUCLEOTIDE SEQUENCE [LARGE SCALE GENOMIC DNA]</scope>
</reference>